<keyword evidence="4" id="KW-1185">Reference proteome</keyword>
<proteinExistence type="predicted"/>
<evidence type="ECO:0000256" key="1">
    <source>
        <dbReference type="SAM" id="MobiDB-lite"/>
    </source>
</evidence>
<sequence>MKAFSASVARKDPSSNNVYIDLLDLDNEPLLKCHALHREIIERYKGGTRNRLFIDEVQLCGGFEKAINSIHARGGWDVCLTGLNAFLLSSDLATLFTGRHREVHILPFGFDEYRSHFSGQGAVDDDFDGFVRRGGLAGSYDYDDVSESYGYIRDVYKTILTRDLVQRFSLPDSTVLGRLAEYMMGNSGNLNSPNSIASVLDANRVPTNHVTVGRYISHLRDAFAFYEARRCGIKGNAPALGCSPGGKSSTSYHRLHGSIRPSV</sequence>
<organism evidence="3 4">
    <name type="scientific">Collinsella aerofaciens</name>
    <dbReference type="NCBI Taxonomy" id="74426"/>
    <lineage>
        <taxon>Bacteria</taxon>
        <taxon>Bacillati</taxon>
        <taxon>Actinomycetota</taxon>
        <taxon>Coriobacteriia</taxon>
        <taxon>Coriobacteriales</taxon>
        <taxon>Coriobacteriaceae</taxon>
        <taxon>Collinsella</taxon>
    </lineage>
</organism>
<name>A0A5K1IXP6_9ACTN</name>
<evidence type="ECO:0000313" key="4">
    <source>
        <dbReference type="Proteomes" id="UP000361836"/>
    </source>
</evidence>
<evidence type="ECO:0000313" key="3">
    <source>
        <dbReference type="EMBL" id="VWL93928.1"/>
    </source>
</evidence>
<gene>
    <name evidence="3" type="ORF">KCJAJFAP_02220</name>
</gene>
<dbReference type="Proteomes" id="UP000361836">
    <property type="component" value="Unassembled WGS sequence"/>
</dbReference>
<accession>A0A5K1IXP6</accession>
<dbReference type="AlphaFoldDB" id="A0A5K1IXP6"/>
<dbReference type="InterPro" id="IPR041682">
    <property type="entry name" value="AAA_14"/>
</dbReference>
<feature type="domain" description="AAA" evidence="2">
    <location>
        <begin position="12"/>
        <end position="113"/>
    </location>
</feature>
<protein>
    <submittedName>
        <fullName evidence="3">AAA domain protein</fullName>
    </submittedName>
</protein>
<dbReference type="PANTHER" id="PTHR33295">
    <property type="entry name" value="ATPASE"/>
    <property type="match status" value="1"/>
</dbReference>
<dbReference type="Pfam" id="PF13173">
    <property type="entry name" value="AAA_14"/>
    <property type="match status" value="1"/>
</dbReference>
<reference evidence="3 4" key="1">
    <citation type="submission" date="2019-10" db="EMBL/GenBank/DDBJ databases">
        <authorList>
            <person name="Wolf R A."/>
        </authorList>
    </citation>
    <scope>NUCLEOTIDE SEQUENCE [LARGE SCALE GENOMIC DNA]</scope>
    <source>
        <strain evidence="3">Collinsella_aerofaciens_MC2</strain>
    </source>
</reference>
<feature type="region of interest" description="Disordered" evidence="1">
    <location>
        <begin position="243"/>
        <end position="263"/>
    </location>
</feature>
<evidence type="ECO:0000259" key="2">
    <source>
        <dbReference type="Pfam" id="PF13173"/>
    </source>
</evidence>
<dbReference type="PANTHER" id="PTHR33295:SF18">
    <property type="entry name" value="AAA+ ATPASE DOMAIN-CONTAINING PROTEIN"/>
    <property type="match status" value="1"/>
</dbReference>
<dbReference type="EMBL" id="CABWIE010000016">
    <property type="protein sequence ID" value="VWL93928.1"/>
    <property type="molecule type" value="Genomic_DNA"/>
</dbReference>